<dbReference type="Pfam" id="PF00756">
    <property type="entry name" value="Esterase"/>
    <property type="match status" value="1"/>
</dbReference>
<feature type="compositionally biased region" description="Pro residues" evidence="1">
    <location>
        <begin position="616"/>
        <end position="650"/>
    </location>
</feature>
<reference evidence="3 4" key="1">
    <citation type="submission" date="2021-04" db="EMBL/GenBank/DDBJ databases">
        <title>Nocardia tengchongensis.</title>
        <authorList>
            <person name="Zhuang k."/>
            <person name="Ran Y."/>
            <person name="Li W."/>
        </authorList>
    </citation>
    <scope>NUCLEOTIDE SEQUENCE [LARGE SCALE GENOMIC DNA]</scope>
    <source>
        <strain evidence="3 4">CFH S0057</strain>
    </source>
</reference>
<keyword evidence="2" id="KW-0732">Signal</keyword>
<dbReference type="EMBL" id="CP074371">
    <property type="protein sequence ID" value="QVI24695.1"/>
    <property type="molecule type" value="Genomic_DNA"/>
</dbReference>
<dbReference type="SUPFAM" id="SSF53474">
    <property type="entry name" value="alpha/beta-Hydrolases"/>
    <property type="match status" value="1"/>
</dbReference>
<dbReference type="PANTHER" id="PTHR48098">
    <property type="entry name" value="ENTEROCHELIN ESTERASE-RELATED"/>
    <property type="match status" value="1"/>
</dbReference>
<name>A0ABX8CXS2_9NOCA</name>
<dbReference type="InterPro" id="IPR050583">
    <property type="entry name" value="Mycobacterial_A85_antigen"/>
</dbReference>
<feature type="compositionally biased region" description="Low complexity" evidence="1">
    <location>
        <begin position="651"/>
        <end position="675"/>
    </location>
</feature>
<keyword evidence="4" id="KW-1185">Reference proteome</keyword>
<feature type="compositionally biased region" description="Low complexity" evidence="1">
    <location>
        <begin position="685"/>
        <end position="696"/>
    </location>
</feature>
<dbReference type="Pfam" id="PF08310">
    <property type="entry name" value="LGFP"/>
    <property type="match status" value="5"/>
</dbReference>
<feature type="compositionally biased region" description="Pro residues" evidence="1">
    <location>
        <begin position="697"/>
        <end position="719"/>
    </location>
</feature>
<dbReference type="Proteomes" id="UP000683310">
    <property type="component" value="Chromosome"/>
</dbReference>
<dbReference type="InterPro" id="IPR000801">
    <property type="entry name" value="Esterase-like"/>
</dbReference>
<sequence length="727" mass="74761">MACALAAVFPLVVGISAMPGPATAAPEGPVAPAATVQKLTWLNDRRVSMWVNSPASGAPVEIQLLLPRDWNTKPDAKFPVVYMLDGLRATDDENGWTKDAGAAGFYADKNALVVLPVGGQSSFYADWLAPDNGRNYQWETFLVKELPPLLESQFRATDVRAVEGLSMGGTAAMMLAGRNPGWVRSASSYSGFLTLTSLGMPQAVNFAMHDAGGYDSSKMFGPPSSPAWKEHDPYELADKLKGLALYVSSGNGVAGASDPLSDIPGISTNYAGLGLEVLSRLSTQNFVAKLNKLNIPVSVNYRASGTHTWPYWDFEMRQAWAQTAAALGVDQTPVDCKTGGAIAPVVAGNNWLGDCLTAEYQVPGGVSQDFRGGKVMFSQGTGAQPVAGAIGGSYAGSGGAAGALGFPTGGEGGLPDGRGRLQHFQNGSVYWTPQTGAQAVRGAIFDEWARAGFERGPAGYPNGQEVRTPQKDGVVQGFENGPMYFSAKTGAHLVQGLILGKYSQLGFENSPWGFPISDEQGLRDFGRYSAFEGGNIYWSPLSGAWGVRAGQIMDAWGATGFENGPLGYPISDEGQSPGGLQQTFQGGTITIHDGRAVAATHDGRPIAIPGSEQPKPEPAQPQPQPAVQPQPAAPLPGAPAASPAPAPAPAAPAAVVPAPGAPAPAAAAPASVAPGPVAPAPAAPAPAVVPATAPAPAAVPAPAPEPAPAEPPSPAPIPALGPEVRPN</sequence>
<feature type="chain" id="PRO_5045384115" evidence="2">
    <location>
        <begin position="25"/>
        <end position="727"/>
    </location>
</feature>
<accession>A0ABX8CXS2</accession>
<dbReference type="InterPro" id="IPR013207">
    <property type="entry name" value="LGFP"/>
</dbReference>
<feature type="signal peptide" evidence="2">
    <location>
        <begin position="1"/>
        <end position="24"/>
    </location>
</feature>
<feature type="region of interest" description="Disordered" evidence="1">
    <location>
        <begin position="604"/>
        <end position="727"/>
    </location>
</feature>
<gene>
    <name evidence="3" type="ORF">KHQ06_06740</name>
</gene>
<evidence type="ECO:0000313" key="4">
    <source>
        <dbReference type="Proteomes" id="UP000683310"/>
    </source>
</evidence>
<dbReference type="PANTHER" id="PTHR48098:SF1">
    <property type="entry name" value="DIACYLGLYCEROL ACYLTRANSFERASE_MYCOLYLTRANSFERASE AG85A"/>
    <property type="match status" value="1"/>
</dbReference>
<evidence type="ECO:0000256" key="2">
    <source>
        <dbReference type="SAM" id="SignalP"/>
    </source>
</evidence>
<dbReference type="InterPro" id="IPR029058">
    <property type="entry name" value="AB_hydrolase_fold"/>
</dbReference>
<protein>
    <submittedName>
        <fullName evidence="3">Esterase</fullName>
    </submittedName>
</protein>
<organism evidence="3 4">
    <name type="scientific">Nocardia tengchongensis</name>
    <dbReference type="NCBI Taxonomy" id="2055889"/>
    <lineage>
        <taxon>Bacteria</taxon>
        <taxon>Bacillati</taxon>
        <taxon>Actinomycetota</taxon>
        <taxon>Actinomycetes</taxon>
        <taxon>Mycobacteriales</taxon>
        <taxon>Nocardiaceae</taxon>
        <taxon>Nocardia</taxon>
    </lineage>
</organism>
<evidence type="ECO:0000256" key="1">
    <source>
        <dbReference type="SAM" id="MobiDB-lite"/>
    </source>
</evidence>
<dbReference type="Gene3D" id="3.40.50.1820">
    <property type="entry name" value="alpha/beta hydrolase"/>
    <property type="match status" value="1"/>
</dbReference>
<proteinExistence type="predicted"/>
<evidence type="ECO:0000313" key="3">
    <source>
        <dbReference type="EMBL" id="QVI24695.1"/>
    </source>
</evidence>